<accession>A0ABY7WKI6</accession>
<organism evidence="1 2">
    <name type="scientific">Sphingobacterium oryzagri</name>
    <dbReference type="NCBI Taxonomy" id="3025669"/>
    <lineage>
        <taxon>Bacteria</taxon>
        <taxon>Pseudomonadati</taxon>
        <taxon>Bacteroidota</taxon>
        <taxon>Sphingobacteriia</taxon>
        <taxon>Sphingobacteriales</taxon>
        <taxon>Sphingobacteriaceae</taxon>
        <taxon>Sphingobacterium</taxon>
    </lineage>
</organism>
<reference evidence="1 2" key="1">
    <citation type="submission" date="2023-02" db="EMBL/GenBank/DDBJ databases">
        <title>Genome sequence of Sphingobacterium sp. KACC 22765.</title>
        <authorList>
            <person name="Kim S."/>
            <person name="Heo J."/>
            <person name="Kwon S.-W."/>
        </authorList>
    </citation>
    <scope>NUCLEOTIDE SEQUENCE [LARGE SCALE GENOMIC DNA]</scope>
    <source>
        <strain evidence="1 2">KACC 22765</strain>
    </source>
</reference>
<dbReference type="InterPro" id="IPR011990">
    <property type="entry name" value="TPR-like_helical_dom_sf"/>
</dbReference>
<evidence type="ECO:0000313" key="2">
    <source>
        <dbReference type="Proteomes" id="UP001221558"/>
    </source>
</evidence>
<dbReference type="SUPFAM" id="SSF48452">
    <property type="entry name" value="TPR-like"/>
    <property type="match status" value="1"/>
</dbReference>
<dbReference type="Proteomes" id="UP001221558">
    <property type="component" value="Chromosome"/>
</dbReference>
<evidence type="ECO:0000313" key="1">
    <source>
        <dbReference type="EMBL" id="WDF67874.1"/>
    </source>
</evidence>
<dbReference type="RefSeq" id="WP_274266605.1">
    <property type="nucleotide sequence ID" value="NZ_CP117880.1"/>
</dbReference>
<gene>
    <name evidence="1" type="ORF">PQ465_16420</name>
</gene>
<protein>
    <submittedName>
        <fullName evidence="1">Tetratricopeptide repeat protein</fullName>
    </submittedName>
</protein>
<name>A0ABY7WKI6_9SPHI</name>
<keyword evidence="2" id="KW-1185">Reference proteome</keyword>
<sequence>MSNRIAELLVFLEEAPNDPFLKYALTMEYKKIGDKEKTLTGFKDLVSKHPDYVGTYYHYAKYLEELKQLEDALVIYREGMAIAQRVRNRHALGELQAAYNLAQGIDEDDWDA</sequence>
<proteinExistence type="predicted"/>
<dbReference type="Gene3D" id="1.25.40.10">
    <property type="entry name" value="Tetratricopeptide repeat domain"/>
    <property type="match status" value="1"/>
</dbReference>
<dbReference type="EMBL" id="CP117880">
    <property type="protein sequence ID" value="WDF67874.1"/>
    <property type="molecule type" value="Genomic_DNA"/>
</dbReference>